<feature type="domain" description="AB hydrolase-1" evidence="1">
    <location>
        <begin position="36"/>
        <end position="276"/>
    </location>
</feature>
<dbReference type="EMBL" id="JAWMAJ010000287">
    <property type="protein sequence ID" value="MDV7223163.1"/>
    <property type="molecule type" value="Genomic_DNA"/>
</dbReference>
<dbReference type="InterPro" id="IPR029058">
    <property type="entry name" value="AB_hydrolase_fold"/>
</dbReference>
<dbReference type="Gene3D" id="3.40.50.1820">
    <property type="entry name" value="alpha/beta hydrolase"/>
    <property type="match status" value="1"/>
</dbReference>
<dbReference type="PANTHER" id="PTHR43798">
    <property type="entry name" value="MONOACYLGLYCEROL LIPASE"/>
    <property type="match status" value="1"/>
</dbReference>
<dbReference type="RefSeq" id="WP_317775725.1">
    <property type="nucleotide sequence ID" value="NZ_JAWMAJ010000287.1"/>
</dbReference>
<dbReference type="GO" id="GO:0016787">
    <property type="term" value="F:hydrolase activity"/>
    <property type="evidence" value="ECO:0007669"/>
    <property type="project" value="UniProtKB-KW"/>
</dbReference>
<protein>
    <submittedName>
        <fullName evidence="2">Alpha/beta hydrolase</fullName>
    </submittedName>
</protein>
<dbReference type="PANTHER" id="PTHR43798:SF27">
    <property type="entry name" value="HYDROLASE ALPHA_BETA HYDROLASE FOLD FAMILY"/>
    <property type="match status" value="1"/>
</dbReference>
<dbReference type="SUPFAM" id="SSF53474">
    <property type="entry name" value="alpha/beta-Hydrolases"/>
    <property type="match status" value="1"/>
</dbReference>
<sequence length="285" mass="30614">MPATPLSLDRARHLDVPDGRIAYYETGLTDPAAPVIVWVHGLPLDSRSWAAQREFFATRARNVFLDLRGYGASSKLPPDVSGVTALYVADLAVLIQHLGLTAPLLVGFASAGHVALRFAAEHPHLVGKLAVINGSPKFRRSADWPYGFDEKGIAHFTDAAAEGGIEGITDAVLDPEVVFADVDAARAAELGAWFREMSRDAGVRTLLGFFEDISLDDDRALLPAIEAPTLLMTSTIGQEVPSGVSLYLRTTIARARLAELPGADHFAFATRPELVNSLLDAFLTS</sequence>
<evidence type="ECO:0000259" key="1">
    <source>
        <dbReference type="Pfam" id="PF12697"/>
    </source>
</evidence>
<keyword evidence="3" id="KW-1185">Reference proteome</keyword>
<evidence type="ECO:0000313" key="3">
    <source>
        <dbReference type="Proteomes" id="UP001187346"/>
    </source>
</evidence>
<reference evidence="2 3" key="1">
    <citation type="submission" date="2023-10" db="EMBL/GenBank/DDBJ databases">
        <title>Characterization of rhizosphere-enriched actinobacteria from wheat plants lab-grown on chernevaya soil.</title>
        <authorList>
            <person name="Tikhonova E.N."/>
            <person name="Konopkin A."/>
            <person name="Kravchenko I.K."/>
        </authorList>
    </citation>
    <scope>NUCLEOTIDE SEQUENCE [LARGE SCALE GENOMIC DNA]</scope>
    <source>
        <strain evidence="2 3">RR29</strain>
    </source>
</reference>
<dbReference type="InterPro" id="IPR000073">
    <property type="entry name" value="AB_hydrolase_1"/>
</dbReference>
<accession>A0ABU4FT20</accession>
<organism evidence="2 3">
    <name type="scientific">Streptomyces prunicolor</name>
    <dbReference type="NCBI Taxonomy" id="67348"/>
    <lineage>
        <taxon>Bacteria</taxon>
        <taxon>Bacillati</taxon>
        <taxon>Actinomycetota</taxon>
        <taxon>Actinomycetes</taxon>
        <taxon>Kitasatosporales</taxon>
        <taxon>Streptomycetaceae</taxon>
        <taxon>Streptomyces</taxon>
    </lineage>
</organism>
<keyword evidence="2" id="KW-0378">Hydrolase</keyword>
<proteinExistence type="predicted"/>
<gene>
    <name evidence="2" type="ORF">R5A26_45315</name>
</gene>
<name>A0ABU4FT20_9ACTN</name>
<evidence type="ECO:0000313" key="2">
    <source>
        <dbReference type="EMBL" id="MDV7223163.1"/>
    </source>
</evidence>
<comment type="caution">
    <text evidence="2">The sequence shown here is derived from an EMBL/GenBank/DDBJ whole genome shotgun (WGS) entry which is preliminary data.</text>
</comment>
<dbReference type="Pfam" id="PF12697">
    <property type="entry name" value="Abhydrolase_6"/>
    <property type="match status" value="1"/>
</dbReference>
<dbReference type="InterPro" id="IPR050266">
    <property type="entry name" value="AB_hydrolase_sf"/>
</dbReference>
<dbReference type="Proteomes" id="UP001187346">
    <property type="component" value="Unassembled WGS sequence"/>
</dbReference>